<dbReference type="EMBL" id="JBEDUW010000006">
    <property type="protein sequence ID" value="KAK9922539.1"/>
    <property type="molecule type" value="Genomic_DNA"/>
</dbReference>
<evidence type="ECO:0000313" key="3">
    <source>
        <dbReference type="Proteomes" id="UP001457282"/>
    </source>
</evidence>
<evidence type="ECO:0000313" key="2">
    <source>
        <dbReference type="EMBL" id="KAK9922539.1"/>
    </source>
</evidence>
<gene>
    <name evidence="2" type="ORF">M0R45_031001</name>
</gene>
<comment type="caution">
    <text evidence="2">The sequence shown here is derived from an EMBL/GenBank/DDBJ whole genome shotgun (WGS) entry which is preliminary data.</text>
</comment>
<feature type="compositionally biased region" description="Acidic residues" evidence="1">
    <location>
        <begin position="1"/>
        <end position="10"/>
    </location>
</feature>
<accession>A0AAW1WCL7</accession>
<feature type="region of interest" description="Disordered" evidence="1">
    <location>
        <begin position="1"/>
        <end position="39"/>
    </location>
</feature>
<reference evidence="2 3" key="1">
    <citation type="journal article" date="2023" name="G3 (Bethesda)">
        <title>A chromosome-length genome assembly and annotation of blackberry (Rubus argutus, cv. 'Hillquist').</title>
        <authorList>
            <person name="Bruna T."/>
            <person name="Aryal R."/>
            <person name="Dudchenko O."/>
            <person name="Sargent D.J."/>
            <person name="Mead D."/>
            <person name="Buti M."/>
            <person name="Cavallini A."/>
            <person name="Hytonen T."/>
            <person name="Andres J."/>
            <person name="Pham M."/>
            <person name="Weisz D."/>
            <person name="Mascagni F."/>
            <person name="Usai G."/>
            <person name="Natali L."/>
            <person name="Bassil N."/>
            <person name="Fernandez G.E."/>
            <person name="Lomsadze A."/>
            <person name="Armour M."/>
            <person name="Olukolu B."/>
            <person name="Poorten T."/>
            <person name="Britton C."/>
            <person name="Davik J."/>
            <person name="Ashrafi H."/>
            <person name="Aiden E.L."/>
            <person name="Borodovsky M."/>
            <person name="Worthington M."/>
        </authorList>
    </citation>
    <scope>NUCLEOTIDE SEQUENCE [LARGE SCALE GENOMIC DNA]</scope>
    <source>
        <strain evidence="2">PI 553951</strain>
    </source>
</reference>
<protein>
    <submittedName>
        <fullName evidence="2">Uncharacterized protein</fullName>
    </submittedName>
</protein>
<sequence length="208" mass="24477">MSNQFEDEVAYEGRNGYDDSETQDVAEMFHQQEDDSETQDVGEMFHQEDIITNTINGSSMTSKITKKHRGGKIFKILGASDRVKETIDWSHPWVASLESKIKKKVRSKLNERWKHCKSQLRKKWYKPFLNSPLRFQKPDDDRLDDRQWKIFVANMDKKKHQISLSPVLMNYNLQLCKHNQQGNKHSSQSAYNTTQLQIFNSSSSWHPR</sequence>
<keyword evidence="3" id="KW-1185">Reference proteome</keyword>
<dbReference type="AlphaFoldDB" id="A0AAW1WCL7"/>
<evidence type="ECO:0000256" key="1">
    <source>
        <dbReference type="SAM" id="MobiDB-lite"/>
    </source>
</evidence>
<dbReference type="Proteomes" id="UP001457282">
    <property type="component" value="Unassembled WGS sequence"/>
</dbReference>
<organism evidence="2 3">
    <name type="scientific">Rubus argutus</name>
    <name type="common">Southern blackberry</name>
    <dbReference type="NCBI Taxonomy" id="59490"/>
    <lineage>
        <taxon>Eukaryota</taxon>
        <taxon>Viridiplantae</taxon>
        <taxon>Streptophyta</taxon>
        <taxon>Embryophyta</taxon>
        <taxon>Tracheophyta</taxon>
        <taxon>Spermatophyta</taxon>
        <taxon>Magnoliopsida</taxon>
        <taxon>eudicotyledons</taxon>
        <taxon>Gunneridae</taxon>
        <taxon>Pentapetalae</taxon>
        <taxon>rosids</taxon>
        <taxon>fabids</taxon>
        <taxon>Rosales</taxon>
        <taxon>Rosaceae</taxon>
        <taxon>Rosoideae</taxon>
        <taxon>Rosoideae incertae sedis</taxon>
        <taxon>Rubus</taxon>
    </lineage>
</organism>
<name>A0AAW1WCL7_RUBAR</name>
<proteinExistence type="predicted"/>